<dbReference type="AlphaFoldDB" id="A0A165XR61"/>
<dbReference type="EMBL" id="KV417713">
    <property type="protein sequence ID" value="KZP08809.1"/>
    <property type="molecule type" value="Genomic_DNA"/>
</dbReference>
<dbReference type="Pfam" id="PF14232">
    <property type="entry name" value="DUF4334"/>
    <property type="match status" value="1"/>
</dbReference>
<dbReference type="OrthoDB" id="2213372at2759"/>
<dbReference type="Proteomes" id="UP000076532">
    <property type="component" value="Unassembled WGS sequence"/>
</dbReference>
<dbReference type="STRING" id="436010.A0A165XR61"/>
<gene>
    <name evidence="3" type="ORF">FIBSPDRAFT_964449</name>
</gene>
<evidence type="ECO:0000313" key="4">
    <source>
        <dbReference type="Proteomes" id="UP000076532"/>
    </source>
</evidence>
<evidence type="ECO:0000313" key="3">
    <source>
        <dbReference type="EMBL" id="KZP08809.1"/>
    </source>
</evidence>
<feature type="domain" description="GXWXG" evidence="1">
    <location>
        <begin position="27"/>
        <end position="79"/>
    </location>
</feature>
<dbReference type="InterPro" id="IPR025568">
    <property type="entry name" value="DUF4334"/>
</dbReference>
<feature type="domain" description="DUF4334" evidence="2">
    <location>
        <begin position="88"/>
        <end position="145"/>
    </location>
</feature>
<reference evidence="3 4" key="1">
    <citation type="journal article" date="2016" name="Mol. Biol. Evol.">
        <title>Comparative Genomics of Early-Diverging Mushroom-Forming Fungi Provides Insights into the Origins of Lignocellulose Decay Capabilities.</title>
        <authorList>
            <person name="Nagy L.G."/>
            <person name="Riley R."/>
            <person name="Tritt A."/>
            <person name="Adam C."/>
            <person name="Daum C."/>
            <person name="Floudas D."/>
            <person name="Sun H."/>
            <person name="Yadav J.S."/>
            <person name="Pangilinan J."/>
            <person name="Larsson K.H."/>
            <person name="Matsuura K."/>
            <person name="Barry K."/>
            <person name="Labutti K."/>
            <person name="Kuo R."/>
            <person name="Ohm R.A."/>
            <person name="Bhattacharya S.S."/>
            <person name="Shirouzu T."/>
            <person name="Yoshinaga Y."/>
            <person name="Martin F.M."/>
            <person name="Grigoriev I.V."/>
            <person name="Hibbett D.S."/>
        </authorList>
    </citation>
    <scope>NUCLEOTIDE SEQUENCE [LARGE SCALE GENOMIC DNA]</scope>
    <source>
        <strain evidence="3 4">CBS 109695</strain>
    </source>
</reference>
<dbReference type="Pfam" id="PF14231">
    <property type="entry name" value="GXWXG"/>
    <property type="match status" value="1"/>
</dbReference>
<dbReference type="InterPro" id="IPR025951">
    <property type="entry name" value="GXWXG_dom"/>
</dbReference>
<accession>A0A165XR61</accession>
<dbReference type="Gene3D" id="2.40.128.580">
    <property type="entry name" value="GXWXG domain"/>
    <property type="match status" value="1"/>
</dbReference>
<name>A0A165XR61_9AGAM</name>
<proteinExistence type="predicted"/>
<sequence>MVSKLDKETVDNEAAAAIYEKLESILDPTFLTKGTGTWTGGSISTSHPSHAMLISMKWAGKVFRTTDDVDPVMVFGEDGKWVWNEKLGHAQLREMAWNGKNTTAMIYDTYPIIDYFRKVNSDTMMGVMDTKLQREAGLYYFYLTRK</sequence>
<keyword evidence="4" id="KW-1185">Reference proteome</keyword>
<organism evidence="3 4">
    <name type="scientific">Athelia psychrophila</name>
    <dbReference type="NCBI Taxonomy" id="1759441"/>
    <lineage>
        <taxon>Eukaryota</taxon>
        <taxon>Fungi</taxon>
        <taxon>Dikarya</taxon>
        <taxon>Basidiomycota</taxon>
        <taxon>Agaricomycotina</taxon>
        <taxon>Agaricomycetes</taxon>
        <taxon>Agaricomycetidae</taxon>
        <taxon>Atheliales</taxon>
        <taxon>Atheliaceae</taxon>
        <taxon>Athelia</taxon>
    </lineage>
</organism>
<evidence type="ECO:0000259" key="1">
    <source>
        <dbReference type="Pfam" id="PF14231"/>
    </source>
</evidence>
<evidence type="ECO:0000259" key="2">
    <source>
        <dbReference type="Pfam" id="PF14232"/>
    </source>
</evidence>
<protein>
    <submittedName>
        <fullName evidence="3">Uncharacterized protein</fullName>
    </submittedName>
</protein>